<proteinExistence type="predicted"/>
<accession>A0ABR9MWK1</accession>
<protein>
    <recommendedName>
        <fullName evidence="4">TRAP transporter small permease subunit</fullName>
    </recommendedName>
</protein>
<keyword evidence="3" id="KW-1185">Reference proteome</keyword>
<keyword evidence="1" id="KW-1133">Transmembrane helix</keyword>
<name>A0ABR9MWK1_9MICO</name>
<feature type="transmembrane region" description="Helical" evidence="1">
    <location>
        <begin position="95"/>
        <end position="118"/>
    </location>
</feature>
<dbReference type="EMBL" id="JADAQT010000064">
    <property type="protein sequence ID" value="MBE1875426.1"/>
    <property type="molecule type" value="Genomic_DNA"/>
</dbReference>
<dbReference type="RefSeq" id="WP_192862001.1">
    <property type="nucleotide sequence ID" value="NZ_JADAQT010000064.1"/>
</dbReference>
<keyword evidence="1" id="KW-0472">Membrane</keyword>
<evidence type="ECO:0000313" key="2">
    <source>
        <dbReference type="EMBL" id="MBE1875426.1"/>
    </source>
</evidence>
<evidence type="ECO:0000313" key="3">
    <source>
        <dbReference type="Proteomes" id="UP000625527"/>
    </source>
</evidence>
<gene>
    <name evidence="2" type="ORF">IHE71_06865</name>
</gene>
<evidence type="ECO:0000256" key="1">
    <source>
        <dbReference type="SAM" id="Phobius"/>
    </source>
</evidence>
<evidence type="ECO:0008006" key="4">
    <source>
        <dbReference type="Google" id="ProtNLM"/>
    </source>
</evidence>
<dbReference type="Proteomes" id="UP000625527">
    <property type="component" value="Unassembled WGS sequence"/>
</dbReference>
<keyword evidence="1" id="KW-0812">Transmembrane</keyword>
<organism evidence="2 3">
    <name type="scientific">Myceligenerans pegani</name>
    <dbReference type="NCBI Taxonomy" id="2776917"/>
    <lineage>
        <taxon>Bacteria</taxon>
        <taxon>Bacillati</taxon>
        <taxon>Actinomycetota</taxon>
        <taxon>Actinomycetes</taxon>
        <taxon>Micrococcales</taxon>
        <taxon>Promicromonosporaceae</taxon>
        <taxon>Myceligenerans</taxon>
    </lineage>
</organism>
<reference evidence="2 3" key="1">
    <citation type="submission" date="2020-10" db="EMBL/GenBank/DDBJ databases">
        <title>Myceligenerans pegani sp. nov., an endophytic actinomycete isolated from Peganum harmala L. in Xinjiang, China.</title>
        <authorList>
            <person name="Xin L."/>
        </authorList>
    </citation>
    <scope>NUCLEOTIDE SEQUENCE [LARGE SCALE GENOMIC DNA]</scope>
    <source>
        <strain evidence="2 3">TRM65318</strain>
    </source>
</reference>
<sequence>MVVQLRTTLDSLSWTWRFVLSRLALVLGLGAVAGASRAVARLWEDSAPVALLEVVTWVSRIVLVLLAIRIGILADPRFRRDAVGERVDRFLAERWPSLVVDSLLLLVVFVLFSIPEWAASGLQGIEEDRYWAALLAVKNLTVIPLTFLWVVSVARQAVLYESHVPSVRPSGV</sequence>
<comment type="caution">
    <text evidence="2">The sequence shown here is derived from an EMBL/GenBank/DDBJ whole genome shotgun (WGS) entry which is preliminary data.</text>
</comment>
<feature type="transmembrane region" description="Helical" evidence="1">
    <location>
        <begin position="54"/>
        <end position="74"/>
    </location>
</feature>
<feature type="transmembrane region" description="Helical" evidence="1">
    <location>
        <begin position="130"/>
        <end position="151"/>
    </location>
</feature>